<dbReference type="AlphaFoldDB" id="A0A8I1KBL8"/>
<feature type="binding site" evidence="10">
    <location>
        <begin position="8"/>
        <end position="13"/>
    </location>
    <ligand>
        <name>substrate</name>
    </ligand>
</feature>
<dbReference type="SUPFAM" id="SSF52972">
    <property type="entry name" value="ITPase-like"/>
    <property type="match status" value="1"/>
</dbReference>
<comment type="catalytic activity">
    <reaction evidence="9 10">
        <text>XTP + H2O = XMP + diphosphate + H(+)</text>
        <dbReference type="Rhea" id="RHEA:28610"/>
        <dbReference type="ChEBI" id="CHEBI:15377"/>
        <dbReference type="ChEBI" id="CHEBI:15378"/>
        <dbReference type="ChEBI" id="CHEBI:33019"/>
        <dbReference type="ChEBI" id="CHEBI:57464"/>
        <dbReference type="ChEBI" id="CHEBI:61314"/>
        <dbReference type="EC" id="3.6.1.66"/>
    </reaction>
</comment>
<evidence type="ECO:0000256" key="10">
    <source>
        <dbReference type="HAMAP-Rule" id="MF_01405"/>
    </source>
</evidence>
<comment type="caution">
    <text evidence="12">The sequence shown here is derived from an EMBL/GenBank/DDBJ whole genome shotgun (WGS) entry which is preliminary data.</text>
</comment>
<evidence type="ECO:0000256" key="4">
    <source>
        <dbReference type="ARBA" id="ARBA00022741"/>
    </source>
</evidence>
<dbReference type="HAMAP" id="MF_01405">
    <property type="entry name" value="Non_canon_purine_NTPase"/>
    <property type="match status" value="1"/>
</dbReference>
<comment type="function">
    <text evidence="10">Pyrophosphatase that catalyzes the hydrolysis of nucleoside triphosphates to their monophosphate derivatives, with a high preference for the non-canonical purine nucleotides XTP (xanthosine triphosphate), dITP (deoxyinosine triphosphate) and ITP. Seems to function as a house-cleaning enzyme that removes non-canonical purine nucleotides from the nucleotide pool, thus preventing their incorporation into DNA/RNA and avoiding chromosomal lesions.</text>
</comment>
<comment type="cofactor">
    <cofactor evidence="10">
        <name>Mg(2+)</name>
        <dbReference type="ChEBI" id="CHEBI:18420"/>
    </cofactor>
    <text evidence="10">Binds 1 Mg(2+) ion per subunit.</text>
</comment>
<dbReference type="InterPro" id="IPR002637">
    <property type="entry name" value="RdgB/HAM1"/>
</dbReference>
<evidence type="ECO:0000256" key="5">
    <source>
        <dbReference type="ARBA" id="ARBA00022801"/>
    </source>
</evidence>
<name>A0A8I1KBL8_ENTAS</name>
<evidence type="ECO:0000256" key="6">
    <source>
        <dbReference type="ARBA" id="ARBA00022842"/>
    </source>
</evidence>
<keyword evidence="4 10" id="KW-0547">Nucleotide-binding</keyword>
<dbReference type="InterPro" id="IPR020922">
    <property type="entry name" value="dITP/XTP_pyrophosphatase"/>
</dbReference>
<organism evidence="12 13">
    <name type="scientific">Enterobacter asburiae</name>
    <dbReference type="NCBI Taxonomy" id="61645"/>
    <lineage>
        <taxon>Bacteria</taxon>
        <taxon>Pseudomonadati</taxon>
        <taxon>Pseudomonadota</taxon>
        <taxon>Gammaproteobacteria</taxon>
        <taxon>Enterobacterales</taxon>
        <taxon>Enterobacteriaceae</taxon>
        <taxon>Enterobacter</taxon>
        <taxon>Enterobacter cloacae complex</taxon>
    </lineage>
</organism>
<dbReference type="RefSeq" id="WP_047646322.1">
    <property type="nucleotide sequence ID" value="NZ_AP028420.1"/>
</dbReference>
<keyword evidence="3 10" id="KW-0479">Metal-binding</keyword>
<reference evidence="12" key="1">
    <citation type="submission" date="2020-12" db="EMBL/GenBank/DDBJ databases">
        <title>Molecular epidemiology of VIM- metallo-b-lactamase-producing Enterobacter cloacae complex isolated in France between 2015 and 2018.</title>
        <authorList>
            <person name="Emeraud C."/>
            <person name="Petit C."/>
            <person name="Bonnin R."/>
            <person name="Naas T."/>
            <person name="Dortet L."/>
        </authorList>
    </citation>
    <scope>NUCLEOTIDE SEQUENCE</scope>
    <source>
        <strain evidence="12">170C2</strain>
    </source>
</reference>
<evidence type="ECO:0000256" key="2">
    <source>
        <dbReference type="ARBA" id="ARBA00011738"/>
    </source>
</evidence>
<evidence type="ECO:0000256" key="3">
    <source>
        <dbReference type="ARBA" id="ARBA00022723"/>
    </source>
</evidence>
<dbReference type="GO" id="GO:0036220">
    <property type="term" value="F:ITP diphosphatase activity"/>
    <property type="evidence" value="ECO:0007669"/>
    <property type="project" value="UniProtKB-UniRule"/>
</dbReference>
<dbReference type="Pfam" id="PF01725">
    <property type="entry name" value="Ham1p_like"/>
    <property type="match status" value="1"/>
</dbReference>
<dbReference type="EC" id="3.6.1.66" evidence="10"/>
<feature type="binding site" evidence="10">
    <location>
        <begin position="182"/>
        <end position="183"/>
    </location>
    <ligand>
        <name>substrate</name>
    </ligand>
</feature>
<dbReference type="EMBL" id="JAELXN010000072">
    <property type="protein sequence ID" value="MBJ6597791.1"/>
    <property type="molecule type" value="Genomic_DNA"/>
</dbReference>
<dbReference type="GO" id="GO:0009146">
    <property type="term" value="P:purine nucleoside triphosphate catabolic process"/>
    <property type="evidence" value="ECO:0007669"/>
    <property type="project" value="UniProtKB-UniRule"/>
</dbReference>
<dbReference type="NCBIfam" id="TIGR00042">
    <property type="entry name" value="RdgB/HAM1 family non-canonical purine NTP pyrophosphatase"/>
    <property type="match status" value="1"/>
</dbReference>
<accession>A0A8I1KBL8</accession>
<keyword evidence="5 10" id="KW-0378">Hydrolase</keyword>
<evidence type="ECO:0000256" key="7">
    <source>
        <dbReference type="ARBA" id="ARBA00023080"/>
    </source>
</evidence>
<dbReference type="GO" id="GO:0005829">
    <property type="term" value="C:cytosol"/>
    <property type="evidence" value="ECO:0007669"/>
    <property type="project" value="TreeGrafter"/>
</dbReference>
<feature type="binding site" evidence="10">
    <location>
        <position position="40"/>
    </location>
    <ligand>
        <name>Mg(2+)</name>
        <dbReference type="ChEBI" id="CHEBI:18420"/>
    </ligand>
</feature>
<feature type="binding site" evidence="10">
    <location>
        <position position="70"/>
    </location>
    <ligand>
        <name>substrate</name>
    </ligand>
</feature>
<dbReference type="GO" id="GO:0046872">
    <property type="term" value="F:metal ion binding"/>
    <property type="evidence" value="ECO:0007669"/>
    <property type="project" value="UniProtKB-KW"/>
</dbReference>
<dbReference type="GO" id="GO:0017111">
    <property type="term" value="F:ribonucleoside triphosphate phosphatase activity"/>
    <property type="evidence" value="ECO:0007669"/>
    <property type="project" value="InterPro"/>
</dbReference>
<evidence type="ECO:0000256" key="1">
    <source>
        <dbReference type="ARBA" id="ARBA00008023"/>
    </source>
</evidence>
<evidence type="ECO:0000313" key="12">
    <source>
        <dbReference type="EMBL" id="MBJ6597791.1"/>
    </source>
</evidence>
<feature type="binding site" evidence="10">
    <location>
        <begin position="154"/>
        <end position="157"/>
    </location>
    <ligand>
        <name>substrate</name>
    </ligand>
</feature>
<proteinExistence type="inferred from homology"/>
<evidence type="ECO:0000256" key="9">
    <source>
        <dbReference type="ARBA" id="ARBA00052017"/>
    </source>
</evidence>
<protein>
    <recommendedName>
        <fullName evidence="10">dITP/XTP pyrophosphatase</fullName>
        <ecNumber evidence="10">3.6.1.66</ecNumber>
    </recommendedName>
    <alternativeName>
        <fullName evidence="10">Non-canonical purine NTP pyrophosphatase</fullName>
    </alternativeName>
    <alternativeName>
        <fullName evidence="10">Non-standard purine NTP pyrophosphatase</fullName>
    </alternativeName>
    <alternativeName>
        <fullName evidence="10">Nucleoside-triphosphate diphosphatase</fullName>
    </alternativeName>
    <alternativeName>
        <fullName evidence="10">Nucleoside-triphosphate pyrophosphatase</fullName>
        <shortName evidence="10">NTPase</shortName>
    </alternativeName>
</protein>
<comment type="subunit">
    <text evidence="2 10">Homodimer.</text>
</comment>
<dbReference type="PANTHER" id="PTHR11067">
    <property type="entry name" value="INOSINE TRIPHOSPHATE PYROPHOSPHATASE/HAM1 PROTEIN"/>
    <property type="match status" value="1"/>
</dbReference>
<comment type="similarity">
    <text evidence="1 10 11">Belongs to the HAM1 NTPase family.</text>
</comment>
<dbReference type="PANTHER" id="PTHR11067:SF9">
    <property type="entry name" value="INOSINE TRIPHOSPHATE PYROPHOSPHATASE"/>
    <property type="match status" value="1"/>
</dbReference>
<dbReference type="GO" id="GO:0036222">
    <property type="term" value="F:XTP diphosphatase activity"/>
    <property type="evidence" value="ECO:0007669"/>
    <property type="project" value="UniProtKB-UniRule"/>
</dbReference>
<sequence length="197" mass="21073">MQKVVLATGNAGKVRELASLLNDFGLDVVAQTDLGVESAEETGLTFIENAILKARHAAQITGLPAIADDSGLAVDFLGGAPGIYSARYSGVDATDQQNLEKLLVALKDVPDEQRTAQFHCVLVYMRHAEDPTPIVCHGSWPGVITRESAGNGGFGYDPIFFVPTEDKTAAELTREEKSAISHRGRALKLLLEALRNG</sequence>
<keyword evidence="6 10" id="KW-0460">Magnesium</keyword>
<comment type="catalytic activity">
    <reaction evidence="8 10">
        <text>dITP + H2O = dIMP + diphosphate + H(+)</text>
        <dbReference type="Rhea" id="RHEA:28342"/>
        <dbReference type="ChEBI" id="CHEBI:15377"/>
        <dbReference type="ChEBI" id="CHEBI:15378"/>
        <dbReference type="ChEBI" id="CHEBI:33019"/>
        <dbReference type="ChEBI" id="CHEBI:61194"/>
        <dbReference type="ChEBI" id="CHEBI:61382"/>
        <dbReference type="EC" id="3.6.1.66"/>
    </reaction>
</comment>
<dbReference type="Gene3D" id="3.90.950.10">
    <property type="match status" value="1"/>
</dbReference>
<dbReference type="GO" id="GO:0009117">
    <property type="term" value="P:nucleotide metabolic process"/>
    <property type="evidence" value="ECO:0007669"/>
    <property type="project" value="UniProtKB-KW"/>
</dbReference>
<feature type="active site" description="Proton acceptor" evidence="10">
    <location>
        <position position="69"/>
    </location>
</feature>
<dbReference type="Proteomes" id="UP000641429">
    <property type="component" value="Unassembled WGS sequence"/>
</dbReference>
<gene>
    <name evidence="12" type="ORF">JGT27_19040</name>
</gene>
<dbReference type="CDD" id="cd00515">
    <property type="entry name" value="HAM1"/>
    <property type="match status" value="1"/>
</dbReference>
<feature type="binding site" evidence="10">
    <location>
        <position position="69"/>
    </location>
    <ligand>
        <name>Mg(2+)</name>
        <dbReference type="ChEBI" id="CHEBI:18420"/>
    </ligand>
</feature>
<evidence type="ECO:0000256" key="11">
    <source>
        <dbReference type="RuleBase" id="RU003781"/>
    </source>
</evidence>
<dbReference type="NCBIfam" id="NF011397">
    <property type="entry name" value="PRK14822.1"/>
    <property type="match status" value="1"/>
</dbReference>
<dbReference type="GO" id="GO:0000166">
    <property type="term" value="F:nucleotide binding"/>
    <property type="evidence" value="ECO:0007669"/>
    <property type="project" value="UniProtKB-KW"/>
</dbReference>
<dbReference type="FunFam" id="3.90.950.10:FF:000001">
    <property type="entry name" value="dITP/XTP pyrophosphatase"/>
    <property type="match status" value="1"/>
</dbReference>
<feature type="binding site" evidence="10">
    <location>
        <position position="177"/>
    </location>
    <ligand>
        <name>substrate</name>
    </ligand>
</feature>
<evidence type="ECO:0000313" key="13">
    <source>
        <dbReference type="Proteomes" id="UP000641429"/>
    </source>
</evidence>
<comment type="catalytic activity">
    <reaction evidence="10">
        <text>ITP + H2O = IMP + diphosphate + H(+)</text>
        <dbReference type="Rhea" id="RHEA:29399"/>
        <dbReference type="ChEBI" id="CHEBI:15377"/>
        <dbReference type="ChEBI" id="CHEBI:15378"/>
        <dbReference type="ChEBI" id="CHEBI:33019"/>
        <dbReference type="ChEBI" id="CHEBI:58053"/>
        <dbReference type="ChEBI" id="CHEBI:61402"/>
        <dbReference type="EC" id="3.6.1.66"/>
    </reaction>
</comment>
<keyword evidence="7 10" id="KW-0546">Nucleotide metabolism</keyword>
<evidence type="ECO:0000256" key="8">
    <source>
        <dbReference type="ARBA" id="ARBA00051875"/>
    </source>
</evidence>
<dbReference type="GO" id="GO:0035870">
    <property type="term" value="F:dITP diphosphatase activity"/>
    <property type="evidence" value="ECO:0007669"/>
    <property type="project" value="UniProtKB-UniRule"/>
</dbReference>
<dbReference type="InterPro" id="IPR029001">
    <property type="entry name" value="ITPase-like_fam"/>
</dbReference>